<dbReference type="PROSITE" id="PS51257">
    <property type="entry name" value="PROKAR_LIPOPROTEIN"/>
    <property type="match status" value="1"/>
</dbReference>
<accession>A0A1M7GT16</accession>
<gene>
    <name evidence="1" type="ORF">SAMN05216288_3275</name>
</gene>
<dbReference type="RefSeq" id="WP_073266137.1">
    <property type="nucleotide sequence ID" value="NZ_FRBQ01000003.1"/>
</dbReference>
<proteinExistence type="predicted"/>
<dbReference type="EMBL" id="FRBQ01000003">
    <property type="protein sequence ID" value="SHM19443.1"/>
    <property type="molecule type" value="Genomic_DNA"/>
</dbReference>
<keyword evidence="2" id="KW-1185">Reference proteome</keyword>
<dbReference type="AlphaFoldDB" id="A0A1M7GT16"/>
<reference evidence="2" key="1">
    <citation type="submission" date="2016-11" db="EMBL/GenBank/DDBJ databases">
        <authorList>
            <person name="Varghese N."/>
            <person name="Submissions S."/>
        </authorList>
    </citation>
    <scope>NUCLEOTIDE SEQUENCE [LARGE SCALE GENOMIC DNA]</scope>
    <source>
        <strain evidence="2">CECT 8089</strain>
    </source>
</reference>
<evidence type="ECO:0000313" key="1">
    <source>
        <dbReference type="EMBL" id="SHM19443.1"/>
    </source>
</evidence>
<evidence type="ECO:0000313" key="2">
    <source>
        <dbReference type="Proteomes" id="UP000184305"/>
    </source>
</evidence>
<organism evidence="1 2">
    <name type="scientific">Phytopseudomonas punonensis</name>
    <dbReference type="NCBI Taxonomy" id="1220495"/>
    <lineage>
        <taxon>Bacteria</taxon>
        <taxon>Pseudomonadati</taxon>
        <taxon>Pseudomonadota</taxon>
        <taxon>Gammaproteobacteria</taxon>
        <taxon>Pseudomonadales</taxon>
        <taxon>Pseudomonadaceae</taxon>
        <taxon>Phytopseudomonas</taxon>
    </lineage>
</organism>
<dbReference type="Proteomes" id="UP000184305">
    <property type="component" value="Unassembled WGS sequence"/>
</dbReference>
<evidence type="ECO:0008006" key="3">
    <source>
        <dbReference type="Google" id="ProtNLM"/>
    </source>
</evidence>
<sequence>MKPLFPLMLSAVVISGCATTHSLPPTELRYGDAYLPPIHVLTDDPLKGGEIRNSLRATGMFSDVISGQPPADGYAVRVNVAQERDLPPFPVILVSAATLFLIPISDSMDSRLGFTLMKGGQTLKRYDYENKTQRYTWLLDRKEEATEENLRRITRAFAQDVQRDGLMPAVEAKP</sequence>
<protein>
    <recommendedName>
        <fullName evidence="3">Lipoprotein</fullName>
    </recommendedName>
</protein>
<name>A0A1M7GT16_9GAMM</name>
<dbReference type="STRING" id="1220495.SAMN05216288_3275"/>